<sequence length="561" mass="62618">MHLASNFIATFSDSFSGDIILDTRIQSSAQNNDPSTLPQHHQQQTGGHTPHDQPEISTVFPKPPSIPQTFASAHSSYVDVSTSFPETTIDAHAPGWTVFSNLYMSNGTLYVVSSQPPSSFPDIRLITSTGLPAENTPENIAARMPTAQDLAFITPERALARWGPVSTSTSSPSLTQNRVWSVQGNTFLFNDPSQFLDHYYHFCAELLLGAWAFWSGANNAKVDASSPSISSAPPVHRAIFAHAEAEGWRDRPGMNAYFLRSAFPSLTVETQWDWEDRIIATSSTGVHARAWHFDKVLFSDRSAAFRGEYCGLQVHRTAGEAYLSMFRDGKLAKLWWEPVRRAVLNFAGVPKDVQDIGIKVEADAKNKVKKPTLDDKRPFKSTTSGTVGQDVVITYISRQGVRRHLIDQDHENLVFALEELCAIKGWELNIVQAERLSKEDQLALVAKTTILLGVHGNGLSHLIMMSPTPISTVIEIFYPRGFAHDYEWSSRALGMKHFAIQNDTYYTHPRLPWVDYPEGFQGTQIPVQASLIIQIIQDRVAGRLPNTDFTAEIQRFNYDQQ</sequence>
<keyword evidence="4" id="KW-1185">Reference proteome</keyword>
<name>A0AAD5YJ49_9APHY</name>
<dbReference type="InterPro" id="IPR049625">
    <property type="entry name" value="Glyco_transf_61_cat"/>
</dbReference>
<feature type="compositionally biased region" description="Low complexity" evidence="1">
    <location>
        <begin position="38"/>
        <end position="48"/>
    </location>
</feature>
<evidence type="ECO:0000313" key="3">
    <source>
        <dbReference type="EMBL" id="KAJ3487679.1"/>
    </source>
</evidence>
<accession>A0AAD5YJ49</accession>
<dbReference type="Pfam" id="PF04577">
    <property type="entry name" value="Glyco_transf_61"/>
    <property type="match status" value="1"/>
</dbReference>
<dbReference type="GO" id="GO:0016757">
    <property type="term" value="F:glycosyltransferase activity"/>
    <property type="evidence" value="ECO:0007669"/>
    <property type="project" value="InterPro"/>
</dbReference>
<dbReference type="AlphaFoldDB" id="A0AAD5YJ49"/>
<dbReference type="Proteomes" id="UP001212997">
    <property type="component" value="Unassembled WGS sequence"/>
</dbReference>
<feature type="domain" description="Glycosyltransferase 61 catalytic" evidence="2">
    <location>
        <begin position="377"/>
        <end position="468"/>
    </location>
</feature>
<protein>
    <recommendedName>
        <fullName evidence="2">Glycosyltransferase 61 catalytic domain-containing protein</fullName>
    </recommendedName>
</protein>
<dbReference type="EMBL" id="JANAWD010000085">
    <property type="protein sequence ID" value="KAJ3487679.1"/>
    <property type="molecule type" value="Genomic_DNA"/>
</dbReference>
<gene>
    <name evidence="3" type="ORF">NLI96_g3374</name>
</gene>
<organism evidence="3 4">
    <name type="scientific">Meripilus lineatus</name>
    <dbReference type="NCBI Taxonomy" id="2056292"/>
    <lineage>
        <taxon>Eukaryota</taxon>
        <taxon>Fungi</taxon>
        <taxon>Dikarya</taxon>
        <taxon>Basidiomycota</taxon>
        <taxon>Agaricomycotina</taxon>
        <taxon>Agaricomycetes</taxon>
        <taxon>Polyporales</taxon>
        <taxon>Meripilaceae</taxon>
        <taxon>Meripilus</taxon>
    </lineage>
</organism>
<reference evidence="3" key="1">
    <citation type="submission" date="2022-07" db="EMBL/GenBank/DDBJ databases">
        <title>Genome Sequence of Physisporinus lineatus.</title>
        <authorList>
            <person name="Buettner E."/>
        </authorList>
    </citation>
    <scope>NUCLEOTIDE SEQUENCE</scope>
    <source>
        <strain evidence="3">VT162</strain>
    </source>
</reference>
<proteinExistence type="predicted"/>
<feature type="region of interest" description="Disordered" evidence="1">
    <location>
        <begin position="29"/>
        <end position="65"/>
    </location>
</feature>
<evidence type="ECO:0000256" key="1">
    <source>
        <dbReference type="SAM" id="MobiDB-lite"/>
    </source>
</evidence>
<comment type="caution">
    <text evidence="3">The sequence shown here is derived from an EMBL/GenBank/DDBJ whole genome shotgun (WGS) entry which is preliminary data.</text>
</comment>
<evidence type="ECO:0000259" key="2">
    <source>
        <dbReference type="Pfam" id="PF04577"/>
    </source>
</evidence>
<evidence type="ECO:0000313" key="4">
    <source>
        <dbReference type="Proteomes" id="UP001212997"/>
    </source>
</evidence>